<feature type="compositionally biased region" description="Polar residues" evidence="1">
    <location>
        <begin position="163"/>
        <end position="172"/>
    </location>
</feature>
<sequence>MIDEFVDEGILVNEPRFDDEEADMKKAVEESLKDVHAAHRGPLPPVVFKEPDFGRCQPLPEVQGKGKEKVIEEQVALDLLTLQTPKKKSPAEQYIFQRRSSAPTKPSGHDESSSLYAELGLTDNETESDEEVLPAIKSGVQDEGQAGPNPGVQDEGQAGPNPGVQNEGQAGSNPGDDAESQPQSSLIVHAEPNLEHMDFEATDASTQQNPEQIDEGFIARSNEPEKTNTESEVQLMVTVPIHQDTSSVPLMTTLVIDVTVSQPVSTTV</sequence>
<proteinExistence type="predicted"/>
<comment type="caution">
    <text evidence="2">The sequence shown here is derived from an EMBL/GenBank/DDBJ whole genome shotgun (WGS) entry which is preliminary data.</text>
</comment>
<reference evidence="2" key="1">
    <citation type="journal article" date="2022" name="Int. J. Mol. Sci.">
        <title>Draft Genome of Tanacetum Coccineum: Genomic Comparison of Closely Related Tanacetum-Family Plants.</title>
        <authorList>
            <person name="Yamashiro T."/>
            <person name="Shiraishi A."/>
            <person name="Nakayama K."/>
            <person name="Satake H."/>
        </authorList>
    </citation>
    <scope>NUCLEOTIDE SEQUENCE</scope>
</reference>
<accession>A0ABQ5FK88</accession>
<evidence type="ECO:0000256" key="1">
    <source>
        <dbReference type="SAM" id="MobiDB-lite"/>
    </source>
</evidence>
<keyword evidence="3" id="KW-1185">Reference proteome</keyword>
<dbReference type="Proteomes" id="UP001151760">
    <property type="component" value="Unassembled WGS sequence"/>
</dbReference>
<reference evidence="2" key="2">
    <citation type="submission" date="2022-01" db="EMBL/GenBank/DDBJ databases">
        <authorList>
            <person name="Yamashiro T."/>
            <person name="Shiraishi A."/>
            <person name="Satake H."/>
            <person name="Nakayama K."/>
        </authorList>
    </citation>
    <scope>NUCLEOTIDE SEQUENCE</scope>
</reference>
<name>A0ABQ5FK88_9ASTR</name>
<dbReference type="EMBL" id="BQNB010017457">
    <property type="protein sequence ID" value="GJT63394.1"/>
    <property type="molecule type" value="Genomic_DNA"/>
</dbReference>
<evidence type="ECO:0000313" key="3">
    <source>
        <dbReference type="Proteomes" id="UP001151760"/>
    </source>
</evidence>
<gene>
    <name evidence="2" type="ORF">Tco_1006927</name>
</gene>
<protein>
    <submittedName>
        <fullName evidence="2">Uncharacterized protein</fullName>
    </submittedName>
</protein>
<organism evidence="2 3">
    <name type="scientific">Tanacetum coccineum</name>
    <dbReference type="NCBI Taxonomy" id="301880"/>
    <lineage>
        <taxon>Eukaryota</taxon>
        <taxon>Viridiplantae</taxon>
        <taxon>Streptophyta</taxon>
        <taxon>Embryophyta</taxon>
        <taxon>Tracheophyta</taxon>
        <taxon>Spermatophyta</taxon>
        <taxon>Magnoliopsida</taxon>
        <taxon>eudicotyledons</taxon>
        <taxon>Gunneridae</taxon>
        <taxon>Pentapetalae</taxon>
        <taxon>asterids</taxon>
        <taxon>campanulids</taxon>
        <taxon>Asterales</taxon>
        <taxon>Asteraceae</taxon>
        <taxon>Asteroideae</taxon>
        <taxon>Anthemideae</taxon>
        <taxon>Anthemidinae</taxon>
        <taxon>Tanacetum</taxon>
    </lineage>
</organism>
<feature type="region of interest" description="Disordered" evidence="1">
    <location>
        <begin position="82"/>
        <end position="230"/>
    </location>
</feature>
<evidence type="ECO:0000313" key="2">
    <source>
        <dbReference type="EMBL" id="GJT63394.1"/>
    </source>
</evidence>